<organism evidence="1 2">
    <name type="scientific">Phytophthora nicotianae P1976</name>
    <dbReference type="NCBI Taxonomy" id="1317066"/>
    <lineage>
        <taxon>Eukaryota</taxon>
        <taxon>Sar</taxon>
        <taxon>Stramenopiles</taxon>
        <taxon>Oomycota</taxon>
        <taxon>Peronosporomycetes</taxon>
        <taxon>Peronosporales</taxon>
        <taxon>Peronosporaceae</taxon>
        <taxon>Phytophthora</taxon>
    </lineage>
</organism>
<gene>
    <name evidence="1" type="ORF">F444_16579</name>
</gene>
<sequence length="63" mass="6838">MHVAQEAPFVAMVLSLSTFTYAYSFSGVSTTAETKENTGLTTNVENRIWGGSDANIDNYPFLA</sequence>
<proteinExistence type="predicted"/>
<comment type="caution">
    <text evidence="1">The sequence shown here is derived from an EMBL/GenBank/DDBJ whole genome shotgun (WGS) entry which is preliminary data.</text>
</comment>
<dbReference type="EMBL" id="ANJA01003065">
    <property type="protein sequence ID" value="ETO66175.1"/>
    <property type="molecule type" value="Genomic_DNA"/>
</dbReference>
<dbReference type="Proteomes" id="UP000028582">
    <property type="component" value="Unassembled WGS sequence"/>
</dbReference>
<reference evidence="1 2" key="1">
    <citation type="submission" date="2013-11" db="EMBL/GenBank/DDBJ databases">
        <title>The Genome Sequence of Phytophthora parasitica P1976.</title>
        <authorList>
            <consortium name="The Broad Institute Genomics Platform"/>
            <person name="Russ C."/>
            <person name="Tyler B."/>
            <person name="Panabieres F."/>
            <person name="Shan W."/>
            <person name="Tripathy S."/>
            <person name="Grunwald N."/>
            <person name="Machado M."/>
            <person name="Johnson C.S."/>
            <person name="Walker B."/>
            <person name="Young S."/>
            <person name="Zeng Q."/>
            <person name="Gargeya S."/>
            <person name="Fitzgerald M."/>
            <person name="Haas B."/>
            <person name="Abouelleil A."/>
            <person name="Allen A.W."/>
            <person name="Alvarado L."/>
            <person name="Arachchi H.M."/>
            <person name="Berlin A.M."/>
            <person name="Chapman S.B."/>
            <person name="Gainer-Dewar J."/>
            <person name="Goldberg J."/>
            <person name="Griggs A."/>
            <person name="Gujja S."/>
            <person name="Hansen M."/>
            <person name="Howarth C."/>
            <person name="Imamovic A."/>
            <person name="Ireland A."/>
            <person name="Larimer J."/>
            <person name="McCowan C."/>
            <person name="Murphy C."/>
            <person name="Pearson M."/>
            <person name="Poon T.W."/>
            <person name="Priest M."/>
            <person name="Roberts A."/>
            <person name="Saif S."/>
            <person name="Shea T."/>
            <person name="Sisk P."/>
            <person name="Sykes S."/>
            <person name="Wortman J."/>
            <person name="Nusbaum C."/>
            <person name="Birren B."/>
        </authorList>
    </citation>
    <scope>NUCLEOTIDE SEQUENCE [LARGE SCALE GENOMIC DNA]</scope>
    <source>
        <strain evidence="1 2">P1976</strain>
    </source>
</reference>
<name>A0A080ZHR4_PHYNI</name>
<accession>A0A080ZHR4</accession>
<evidence type="ECO:0000313" key="1">
    <source>
        <dbReference type="EMBL" id="ETO66175.1"/>
    </source>
</evidence>
<protein>
    <submittedName>
        <fullName evidence="1">Uncharacterized protein</fullName>
    </submittedName>
</protein>
<feature type="non-terminal residue" evidence="1">
    <location>
        <position position="63"/>
    </location>
</feature>
<evidence type="ECO:0000313" key="2">
    <source>
        <dbReference type="Proteomes" id="UP000028582"/>
    </source>
</evidence>
<dbReference type="AlphaFoldDB" id="A0A080ZHR4"/>